<comment type="caution">
    <text evidence="2">The sequence shown here is derived from an EMBL/GenBank/DDBJ whole genome shotgun (WGS) entry which is preliminary data.</text>
</comment>
<feature type="domain" description="F-box associated beta-propeller type 1" evidence="1">
    <location>
        <begin position="17"/>
        <end position="238"/>
    </location>
</feature>
<dbReference type="InParanoid" id="A0A2P5DFV1"/>
<dbReference type="Pfam" id="PF07734">
    <property type="entry name" value="FBA_1"/>
    <property type="match status" value="1"/>
</dbReference>
<name>A0A2P5DFV1_TREOI</name>
<evidence type="ECO:0000313" key="3">
    <source>
        <dbReference type="Proteomes" id="UP000237000"/>
    </source>
</evidence>
<dbReference type="InterPro" id="IPR017451">
    <property type="entry name" value="F-box-assoc_interact_dom"/>
</dbReference>
<evidence type="ECO:0000313" key="2">
    <source>
        <dbReference type="EMBL" id="PON72171.1"/>
    </source>
</evidence>
<dbReference type="Proteomes" id="UP000237000">
    <property type="component" value="Unassembled WGS sequence"/>
</dbReference>
<dbReference type="PANTHER" id="PTHR31672:SF13">
    <property type="entry name" value="F-BOX PROTEIN CPR30-LIKE"/>
    <property type="match status" value="1"/>
</dbReference>
<dbReference type="InterPro" id="IPR006527">
    <property type="entry name" value="F-box-assoc_dom_typ1"/>
</dbReference>
<protein>
    <submittedName>
        <fullName evidence="2">F-box associated domain</fullName>
    </submittedName>
</protein>
<dbReference type="PANTHER" id="PTHR31672">
    <property type="entry name" value="BNACNNG10540D PROTEIN"/>
    <property type="match status" value="1"/>
</dbReference>
<evidence type="ECO:0000259" key="1">
    <source>
        <dbReference type="Pfam" id="PF07734"/>
    </source>
</evidence>
<sequence length="305" mass="34598">MDEEYHRPLILMGSDKGLLCLLDYKDNIVYLWNPAIKEEFKALLSSPKAPREWKCTHSAYGFGYDPLTFDFKVVKVSALDENGYGNLNSYKSCNKVGVYSLRSNSWKRLTMPNIFSELESDTGSSSSDMTTFTTLLRCSLVVNGSVHWMICFGRSRHYDDSSFGIVAFDLSTEVFKLIKCPQSVRGPQVKKLGELSECLSFLTCVENGLVEVWVMKNYGDSDSWFKYLSVNLFKLCPVRAGLGDHCGYSYFPVGILRNGNVVLDCPETGYLCWYEPKNNIINNLCPRFFVSEFTTYVQSSFKLTG</sequence>
<dbReference type="AlphaFoldDB" id="A0A2P5DFV1"/>
<gene>
    <name evidence="2" type="ORF">TorRG33x02_252910</name>
</gene>
<reference evidence="3" key="1">
    <citation type="submission" date="2016-06" db="EMBL/GenBank/DDBJ databases">
        <title>Parallel loss of symbiosis genes in relatives of nitrogen-fixing non-legume Parasponia.</title>
        <authorList>
            <person name="Van Velzen R."/>
            <person name="Holmer R."/>
            <person name="Bu F."/>
            <person name="Rutten L."/>
            <person name="Van Zeijl A."/>
            <person name="Liu W."/>
            <person name="Santuari L."/>
            <person name="Cao Q."/>
            <person name="Sharma T."/>
            <person name="Shen D."/>
            <person name="Roswanjaya Y."/>
            <person name="Wardhani T."/>
            <person name="Kalhor M.S."/>
            <person name="Jansen J."/>
            <person name="Van den Hoogen J."/>
            <person name="Gungor B."/>
            <person name="Hartog M."/>
            <person name="Hontelez J."/>
            <person name="Verver J."/>
            <person name="Yang W.-C."/>
            <person name="Schijlen E."/>
            <person name="Repin R."/>
            <person name="Schilthuizen M."/>
            <person name="Schranz E."/>
            <person name="Heidstra R."/>
            <person name="Miyata K."/>
            <person name="Fedorova E."/>
            <person name="Kohlen W."/>
            <person name="Bisseling T."/>
            <person name="Smit S."/>
            <person name="Geurts R."/>
        </authorList>
    </citation>
    <scope>NUCLEOTIDE SEQUENCE [LARGE SCALE GENOMIC DNA]</scope>
    <source>
        <strain evidence="3">cv. RG33-2</strain>
    </source>
</reference>
<proteinExistence type="predicted"/>
<dbReference type="InterPro" id="IPR050796">
    <property type="entry name" value="SCF_F-box_component"/>
</dbReference>
<accession>A0A2P5DFV1</accession>
<dbReference type="OrthoDB" id="1137387at2759"/>
<keyword evidence="3" id="KW-1185">Reference proteome</keyword>
<organism evidence="2 3">
    <name type="scientific">Trema orientale</name>
    <name type="common">Charcoal tree</name>
    <name type="synonym">Celtis orientalis</name>
    <dbReference type="NCBI Taxonomy" id="63057"/>
    <lineage>
        <taxon>Eukaryota</taxon>
        <taxon>Viridiplantae</taxon>
        <taxon>Streptophyta</taxon>
        <taxon>Embryophyta</taxon>
        <taxon>Tracheophyta</taxon>
        <taxon>Spermatophyta</taxon>
        <taxon>Magnoliopsida</taxon>
        <taxon>eudicotyledons</taxon>
        <taxon>Gunneridae</taxon>
        <taxon>Pentapetalae</taxon>
        <taxon>rosids</taxon>
        <taxon>fabids</taxon>
        <taxon>Rosales</taxon>
        <taxon>Cannabaceae</taxon>
        <taxon>Trema</taxon>
    </lineage>
</organism>
<dbReference type="NCBIfam" id="TIGR01640">
    <property type="entry name" value="F_box_assoc_1"/>
    <property type="match status" value="1"/>
</dbReference>
<dbReference type="EMBL" id="JXTC01000273">
    <property type="protein sequence ID" value="PON72171.1"/>
    <property type="molecule type" value="Genomic_DNA"/>
</dbReference>